<reference evidence="3 4" key="1">
    <citation type="submission" date="2016-10" db="EMBL/GenBank/DDBJ databases">
        <authorList>
            <person name="de Groot N.N."/>
        </authorList>
    </citation>
    <scope>NUCLEOTIDE SEQUENCE [LARGE SCALE GENOMIC DNA]</scope>
    <source>
        <strain evidence="3 4">BH539</strain>
    </source>
</reference>
<dbReference type="Pfam" id="PF03724">
    <property type="entry name" value="META"/>
    <property type="match status" value="1"/>
</dbReference>
<dbReference type="OrthoDB" id="5348860at2"/>
<name>A0A1G7SP37_9GAMM</name>
<evidence type="ECO:0000256" key="1">
    <source>
        <dbReference type="SAM" id="SignalP"/>
    </source>
</evidence>
<protein>
    <submittedName>
        <fullName evidence="3">Heat shock protein HslJ</fullName>
    </submittedName>
</protein>
<dbReference type="Gene3D" id="2.40.128.270">
    <property type="match status" value="1"/>
</dbReference>
<feature type="domain" description="DUF306" evidence="2">
    <location>
        <begin position="44"/>
        <end position="143"/>
    </location>
</feature>
<feature type="chain" id="PRO_5011695481" evidence="1">
    <location>
        <begin position="22"/>
        <end position="150"/>
    </location>
</feature>
<evidence type="ECO:0000313" key="4">
    <source>
        <dbReference type="Proteomes" id="UP000198641"/>
    </source>
</evidence>
<dbReference type="Proteomes" id="UP000198641">
    <property type="component" value="Unassembled WGS sequence"/>
</dbReference>
<keyword evidence="4" id="KW-1185">Reference proteome</keyword>
<keyword evidence="1" id="KW-0732">Signal</keyword>
<dbReference type="PANTHER" id="PTHR35535:SF2">
    <property type="entry name" value="DUF306 DOMAIN-CONTAINING PROTEIN"/>
    <property type="match status" value="1"/>
</dbReference>
<dbReference type="PANTHER" id="PTHR35535">
    <property type="entry name" value="HEAT SHOCK PROTEIN HSLJ"/>
    <property type="match status" value="1"/>
</dbReference>
<organism evidence="3 4">
    <name type="scientific">Onishia taeanensis</name>
    <dbReference type="NCBI Taxonomy" id="284577"/>
    <lineage>
        <taxon>Bacteria</taxon>
        <taxon>Pseudomonadati</taxon>
        <taxon>Pseudomonadota</taxon>
        <taxon>Gammaproteobacteria</taxon>
        <taxon>Oceanospirillales</taxon>
        <taxon>Halomonadaceae</taxon>
        <taxon>Onishia</taxon>
    </lineage>
</organism>
<accession>A0A1G7SP37</accession>
<dbReference type="InterPro" id="IPR053147">
    <property type="entry name" value="Hsp_HslJ-like"/>
</dbReference>
<dbReference type="InterPro" id="IPR038670">
    <property type="entry name" value="HslJ-like_sf"/>
</dbReference>
<dbReference type="AlphaFoldDB" id="A0A1G7SP37"/>
<dbReference type="STRING" id="284577.SAMN05216571_10762"/>
<dbReference type="EMBL" id="FNCI01000007">
    <property type="protein sequence ID" value="SDG24836.1"/>
    <property type="molecule type" value="Genomic_DNA"/>
</dbReference>
<feature type="signal peptide" evidence="1">
    <location>
        <begin position="1"/>
        <end position="21"/>
    </location>
</feature>
<proteinExistence type="predicted"/>
<evidence type="ECO:0000313" key="3">
    <source>
        <dbReference type="EMBL" id="SDG24836.1"/>
    </source>
</evidence>
<keyword evidence="3" id="KW-0346">Stress response</keyword>
<evidence type="ECO:0000259" key="2">
    <source>
        <dbReference type="Pfam" id="PF03724"/>
    </source>
</evidence>
<dbReference type="PROSITE" id="PS51257">
    <property type="entry name" value="PROKAR_LIPOPROTEIN"/>
    <property type="match status" value="1"/>
</dbReference>
<dbReference type="RefSeq" id="WP_092525870.1">
    <property type="nucleotide sequence ID" value="NZ_FNCI01000007.1"/>
</dbReference>
<sequence>MHKGWLMGVVLAGLLAGCSSAPTPTYDQSSATTTAASPVVGPRWNLLLLGTSERWTHPDTPYFEVVRQGGQLRLVGSNGCNRISGELNLESGNRFSVENLASTRMACPNGNDAQRVEAMLNGAYRYLIDHDRLVLFGRDSRVLGGFRRAN</sequence>
<gene>
    <name evidence="3" type="ORF">SAMN05216571_10762</name>
</gene>
<dbReference type="InterPro" id="IPR005184">
    <property type="entry name" value="DUF306_Meta_HslJ"/>
</dbReference>